<dbReference type="KEGG" id="mae:Maeo_0828"/>
<dbReference type="Pfam" id="PF11823">
    <property type="entry name" value="Se_S_carrier"/>
    <property type="match status" value="1"/>
</dbReference>
<evidence type="ECO:0000313" key="4">
    <source>
        <dbReference type="Proteomes" id="UP000001106"/>
    </source>
</evidence>
<dbReference type="STRING" id="419665.Maeo_0828"/>
<dbReference type="HOGENOM" id="CLU_117547_0_0_2"/>
<feature type="domain" description="Putative Se/S carrier protein-like" evidence="1">
    <location>
        <begin position="29"/>
        <end position="95"/>
    </location>
</feature>
<evidence type="ECO:0000259" key="2">
    <source>
        <dbReference type="Pfam" id="PF26554"/>
    </source>
</evidence>
<dbReference type="EMBL" id="CP000743">
    <property type="protein sequence ID" value="ABR56411.1"/>
    <property type="molecule type" value="Genomic_DNA"/>
</dbReference>
<protein>
    <submittedName>
        <fullName evidence="3">Uncharacterized protein</fullName>
    </submittedName>
</protein>
<dbReference type="InterPro" id="IPR021778">
    <property type="entry name" value="Se/S_carrier-like"/>
</dbReference>
<evidence type="ECO:0000259" key="1">
    <source>
        <dbReference type="Pfam" id="PF11823"/>
    </source>
</evidence>
<gene>
    <name evidence="3" type="ordered locus">Maeo_0828</name>
</gene>
<name>A6UV89_META3</name>
<dbReference type="GeneID" id="5327644"/>
<dbReference type="eggNOG" id="arCOG05017">
    <property type="taxonomic scope" value="Archaea"/>
</dbReference>
<dbReference type="AlphaFoldDB" id="A6UV89"/>
<dbReference type="InterPro" id="IPR058495">
    <property type="entry name" value="DUF8182"/>
</dbReference>
<accession>A6UV89</accession>
<proteinExistence type="predicted"/>
<organism evidence="3 4">
    <name type="scientific">Methanococcus aeolicus (strain ATCC BAA-1280 / DSM 17508 / OCM 812 / Nankai-3)</name>
    <dbReference type="NCBI Taxonomy" id="419665"/>
    <lineage>
        <taxon>Archaea</taxon>
        <taxon>Methanobacteriati</taxon>
        <taxon>Methanobacteriota</taxon>
        <taxon>Methanomada group</taxon>
        <taxon>Methanococci</taxon>
        <taxon>Methanococcales</taxon>
        <taxon>Methanococcaceae</taxon>
        <taxon>Methanococcus</taxon>
    </lineage>
</organism>
<keyword evidence="4" id="KW-1185">Reference proteome</keyword>
<dbReference type="RefSeq" id="WP_011973543.1">
    <property type="nucleotide sequence ID" value="NC_009635.1"/>
</dbReference>
<dbReference type="Pfam" id="PF26554">
    <property type="entry name" value="DUF8182"/>
    <property type="match status" value="1"/>
</dbReference>
<dbReference type="OrthoDB" id="65224at2157"/>
<sequence>MAFKTLKKIISNNIKDKNIKAPKNKNEKKGIIIFSNVKETMKSEQILKKSRFNIKVVAPPMEIREGCDLAIEYDLIDEFGIQNTLEKNKIAPTKYISAENYSQKPLELVKIKKIDNYTMVRCGNMKITIDEKGDIVNVSGGGCPDVPYLTLNLKGKNINNLKIEDNPKNLGYSLCAYTLNKAFVKAQELARQ</sequence>
<feature type="domain" description="DUF8182" evidence="2">
    <location>
        <begin position="108"/>
        <end position="190"/>
    </location>
</feature>
<reference evidence="3" key="1">
    <citation type="submission" date="2007-06" db="EMBL/GenBank/DDBJ databases">
        <title>Complete sequence of Methanococcus aeolicus Nankai-3.</title>
        <authorList>
            <consortium name="US DOE Joint Genome Institute"/>
            <person name="Copeland A."/>
            <person name="Lucas S."/>
            <person name="Lapidus A."/>
            <person name="Barry K."/>
            <person name="Glavina del Rio T."/>
            <person name="Dalin E."/>
            <person name="Tice H."/>
            <person name="Pitluck S."/>
            <person name="Chain P."/>
            <person name="Malfatti S."/>
            <person name="Shin M."/>
            <person name="Vergez L."/>
            <person name="Schmutz J."/>
            <person name="Larimer F."/>
            <person name="Land M."/>
            <person name="Hauser L."/>
            <person name="Kyrpides N."/>
            <person name="Lykidis A."/>
            <person name="Sieprawska-Lupa M."/>
            <person name="Whitman W.B."/>
            <person name="Richardson P."/>
        </authorList>
    </citation>
    <scope>NUCLEOTIDE SEQUENCE [LARGE SCALE GENOMIC DNA]</scope>
    <source>
        <strain evidence="3">Nankai-3</strain>
    </source>
</reference>
<dbReference type="Proteomes" id="UP000001106">
    <property type="component" value="Chromosome"/>
</dbReference>
<evidence type="ECO:0000313" key="3">
    <source>
        <dbReference type="EMBL" id="ABR56411.1"/>
    </source>
</evidence>